<proteinExistence type="predicted"/>
<evidence type="ECO:0000313" key="1">
    <source>
        <dbReference type="EMBL" id="SVD89476.1"/>
    </source>
</evidence>
<reference evidence="1" key="1">
    <citation type="submission" date="2018-05" db="EMBL/GenBank/DDBJ databases">
        <authorList>
            <person name="Lanie J.A."/>
            <person name="Ng W.-L."/>
            <person name="Kazmierczak K.M."/>
            <person name="Andrzejewski T.M."/>
            <person name="Davidsen T.M."/>
            <person name="Wayne K.J."/>
            <person name="Tettelin H."/>
            <person name="Glass J.I."/>
            <person name="Rusch D."/>
            <person name="Podicherti R."/>
            <person name="Tsui H.-C.T."/>
            <person name="Winkler M.E."/>
        </authorList>
    </citation>
    <scope>NUCLEOTIDE SEQUENCE</scope>
</reference>
<protein>
    <submittedName>
        <fullName evidence="1">Uncharacterized protein</fullName>
    </submittedName>
</protein>
<sequence length="146" mass="16952">MPVMPKARTFQRSTDLAPRYRYTRIESWEDGRKIERYIRHTLTCNVPRLVPRPLPQVQRGSTDMADETIGKKPEIIHKRANPENILRKAAITMILLENAELLTEPIHDMLRRYVGLTGPMTVEEENLCGIINDIVYARELDGLDRQ</sequence>
<gene>
    <name evidence="1" type="ORF">METZ01_LOCUS442330</name>
</gene>
<dbReference type="EMBL" id="UINC01180333">
    <property type="protein sequence ID" value="SVD89476.1"/>
    <property type="molecule type" value="Genomic_DNA"/>
</dbReference>
<dbReference type="AlphaFoldDB" id="A0A382Z1X1"/>
<organism evidence="1">
    <name type="scientific">marine metagenome</name>
    <dbReference type="NCBI Taxonomy" id="408172"/>
    <lineage>
        <taxon>unclassified sequences</taxon>
        <taxon>metagenomes</taxon>
        <taxon>ecological metagenomes</taxon>
    </lineage>
</organism>
<name>A0A382Z1X1_9ZZZZ</name>
<accession>A0A382Z1X1</accession>